<dbReference type="AlphaFoldDB" id="A0A066VT30"/>
<accession>A0A066VT30</accession>
<evidence type="ECO:0000313" key="1">
    <source>
        <dbReference type="EMBL" id="KDN43423.1"/>
    </source>
</evidence>
<organism evidence="1 2">
    <name type="scientific">Tilletiaria anomala (strain ATCC 24038 / CBS 436.72 / UBC 951)</name>
    <dbReference type="NCBI Taxonomy" id="1037660"/>
    <lineage>
        <taxon>Eukaryota</taxon>
        <taxon>Fungi</taxon>
        <taxon>Dikarya</taxon>
        <taxon>Basidiomycota</taxon>
        <taxon>Ustilaginomycotina</taxon>
        <taxon>Exobasidiomycetes</taxon>
        <taxon>Georgefischeriales</taxon>
        <taxon>Tilletiariaceae</taxon>
        <taxon>Tilletiaria</taxon>
    </lineage>
</organism>
<keyword evidence="2" id="KW-1185">Reference proteome</keyword>
<gene>
    <name evidence="1" type="ORF">K437DRAFT_152416</name>
</gene>
<proteinExistence type="predicted"/>
<comment type="caution">
    <text evidence="1">The sequence shown here is derived from an EMBL/GenBank/DDBJ whole genome shotgun (WGS) entry which is preliminary data.</text>
</comment>
<name>A0A066VT30_TILAU</name>
<dbReference type="InParanoid" id="A0A066VT30"/>
<dbReference type="Proteomes" id="UP000027361">
    <property type="component" value="Unassembled WGS sequence"/>
</dbReference>
<evidence type="ECO:0000313" key="2">
    <source>
        <dbReference type="Proteomes" id="UP000027361"/>
    </source>
</evidence>
<dbReference type="RefSeq" id="XP_013242376.1">
    <property type="nucleotide sequence ID" value="XM_013386922.1"/>
</dbReference>
<dbReference type="HOGENOM" id="CLU_1696732_0_0_1"/>
<reference evidence="1 2" key="1">
    <citation type="submission" date="2014-05" db="EMBL/GenBank/DDBJ databases">
        <title>Draft genome sequence of a rare smut relative, Tilletiaria anomala UBC 951.</title>
        <authorList>
            <consortium name="DOE Joint Genome Institute"/>
            <person name="Toome M."/>
            <person name="Kuo A."/>
            <person name="Henrissat B."/>
            <person name="Lipzen A."/>
            <person name="Tritt A."/>
            <person name="Yoshinaga Y."/>
            <person name="Zane M."/>
            <person name="Barry K."/>
            <person name="Grigoriev I.V."/>
            <person name="Spatafora J.W."/>
            <person name="Aimea M.C."/>
        </authorList>
    </citation>
    <scope>NUCLEOTIDE SEQUENCE [LARGE SCALE GENOMIC DNA]</scope>
    <source>
        <strain evidence="1 2">UBC 951</strain>
    </source>
</reference>
<protein>
    <submittedName>
        <fullName evidence="1">Uncharacterized protein</fullName>
    </submittedName>
</protein>
<dbReference type="GeneID" id="25261654"/>
<dbReference type="EMBL" id="JMSN01000061">
    <property type="protein sequence ID" value="KDN43423.1"/>
    <property type="molecule type" value="Genomic_DNA"/>
</dbReference>
<sequence>MHSRRRLLQAESSCETHAPTVEVMARRKEVESHMYSKERELQEAKEKIGASDTDTALLRCLGLLNTAALARCSIQAVSSWLPHSYRQAQCYQNIANLPKWRVELLGWGSGESLCITSQYGHRNLFPNFLNDWRCQTQTDDVRCSVLEAVTIICGS</sequence>